<dbReference type="Pfam" id="PF13443">
    <property type="entry name" value="HTH_26"/>
    <property type="match status" value="1"/>
</dbReference>
<accession>A0A846MLZ9</accession>
<name>A0A846MLZ9_9BACL</name>
<comment type="caution">
    <text evidence="2">The sequence shown here is derived from an EMBL/GenBank/DDBJ whole genome shotgun (WGS) entry which is preliminary data.</text>
</comment>
<evidence type="ECO:0000313" key="3">
    <source>
        <dbReference type="Proteomes" id="UP000532769"/>
    </source>
</evidence>
<keyword evidence="3" id="KW-1185">Reference proteome</keyword>
<dbReference type="Gene3D" id="1.10.260.40">
    <property type="entry name" value="lambda repressor-like DNA-binding domains"/>
    <property type="match status" value="1"/>
</dbReference>
<dbReference type="AlphaFoldDB" id="A0A846MLZ9"/>
<gene>
    <name evidence="2" type="ORF">BDD39_003298</name>
</gene>
<dbReference type="SUPFAM" id="SSF47413">
    <property type="entry name" value="lambda repressor-like DNA-binding domains"/>
    <property type="match status" value="1"/>
</dbReference>
<evidence type="ECO:0000259" key="1">
    <source>
        <dbReference type="PROSITE" id="PS50943"/>
    </source>
</evidence>
<dbReference type="Proteomes" id="UP000532769">
    <property type="component" value="Unassembled WGS sequence"/>
</dbReference>
<organism evidence="2 3">
    <name type="scientific">Saccharococcus thermophilus</name>
    <dbReference type="NCBI Taxonomy" id="29396"/>
    <lineage>
        <taxon>Bacteria</taxon>
        <taxon>Bacillati</taxon>
        <taxon>Bacillota</taxon>
        <taxon>Bacilli</taxon>
        <taxon>Bacillales</taxon>
        <taxon>Anoxybacillaceae</taxon>
        <taxon>Saccharococcus</taxon>
    </lineage>
</organism>
<sequence>MIRIKLAELLGKHKMRVTDLAEEIEVHKNTLYRLYNESSTRVDLEVLEKICDYFKIELSELMEYDPQYIRPSAERKKTSSS</sequence>
<dbReference type="RefSeq" id="WP_166912550.1">
    <property type="nucleotide sequence ID" value="NZ_JAASRS010000003.1"/>
</dbReference>
<dbReference type="InterPro" id="IPR001387">
    <property type="entry name" value="Cro/C1-type_HTH"/>
</dbReference>
<protein>
    <submittedName>
        <fullName evidence="2">Putative transcriptional regulator</fullName>
    </submittedName>
</protein>
<dbReference type="PROSITE" id="PS50943">
    <property type="entry name" value="HTH_CROC1"/>
    <property type="match status" value="1"/>
</dbReference>
<reference evidence="2 3" key="1">
    <citation type="submission" date="2020-03" db="EMBL/GenBank/DDBJ databases">
        <title>Genomic Encyclopedia of Archaeal and Bacterial Type Strains, Phase II (KMG-II): from individual species to whole genera.</title>
        <authorList>
            <person name="Goeker M."/>
        </authorList>
    </citation>
    <scope>NUCLEOTIDE SEQUENCE [LARGE SCALE GENOMIC DNA]</scope>
    <source>
        <strain evidence="2 3">DSM 4749</strain>
    </source>
</reference>
<proteinExistence type="predicted"/>
<dbReference type="EMBL" id="JAASRS010000003">
    <property type="protein sequence ID" value="NIK16657.1"/>
    <property type="molecule type" value="Genomic_DNA"/>
</dbReference>
<feature type="domain" description="HTH cro/C1-type" evidence="1">
    <location>
        <begin position="6"/>
        <end position="61"/>
    </location>
</feature>
<evidence type="ECO:0000313" key="2">
    <source>
        <dbReference type="EMBL" id="NIK16657.1"/>
    </source>
</evidence>
<dbReference type="InterPro" id="IPR010982">
    <property type="entry name" value="Lambda_DNA-bd_dom_sf"/>
</dbReference>
<dbReference type="SMART" id="SM00530">
    <property type="entry name" value="HTH_XRE"/>
    <property type="match status" value="1"/>
</dbReference>
<dbReference type="GO" id="GO:0003677">
    <property type="term" value="F:DNA binding"/>
    <property type="evidence" value="ECO:0007669"/>
    <property type="project" value="InterPro"/>
</dbReference>